<feature type="coiled-coil region" evidence="1">
    <location>
        <begin position="379"/>
        <end position="427"/>
    </location>
</feature>
<protein>
    <submittedName>
        <fullName evidence="3">Uncharacterized protein</fullName>
    </submittedName>
</protein>
<accession>A0A9P5SPI8</accession>
<comment type="caution">
    <text evidence="3">The sequence shown here is derived from an EMBL/GenBank/DDBJ whole genome shotgun (WGS) entry which is preliminary data.</text>
</comment>
<evidence type="ECO:0000313" key="3">
    <source>
        <dbReference type="EMBL" id="KAF9331769.1"/>
    </source>
</evidence>
<reference evidence="3" key="1">
    <citation type="journal article" date="2020" name="Fungal Divers.">
        <title>Resolving the Mortierellaceae phylogeny through synthesis of multi-gene phylogenetics and phylogenomics.</title>
        <authorList>
            <person name="Vandepol N."/>
            <person name="Liber J."/>
            <person name="Desiro A."/>
            <person name="Na H."/>
            <person name="Kennedy M."/>
            <person name="Barry K."/>
            <person name="Grigoriev I.V."/>
            <person name="Miller A.N."/>
            <person name="O'Donnell K."/>
            <person name="Stajich J.E."/>
            <person name="Bonito G."/>
        </authorList>
    </citation>
    <scope>NUCLEOTIDE SEQUENCE</scope>
    <source>
        <strain evidence="3">NVP1</strain>
    </source>
</reference>
<name>A0A9P5SPI8_9FUNG</name>
<evidence type="ECO:0000256" key="2">
    <source>
        <dbReference type="SAM" id="MobiDB-lite"/>
    </source>
</evidence>
<proteinExistence type="predicted"/>
<keyword evidence="4" id="KW-1185">Reference proteome</keyword>
<feature type="compositionally biased region" description="Low complexity" evidence="2">
    <location>
        <begin position="319"/>
        <end position="338"/>
    </location>
</feature>
<dbReference type="EMBL" id="JAAAUY010000302">
    <property type="protein sequence ID" value="KAF9331769.1"/>
    <property type="molecule type" value="Genomic_DNA"/>
</dbReference>
<evidence type="ECO:0000256" key="1">
    <source>
        <dbReference type="SAM" id="Coils"/>
    </source>
</evidence>
<gene>
    <name evidence="3" type="ORF">BG006_005393</name>
</gene>
<feature type="compositionally biased region" description="Low complexity" evidence="2">
    <location>
        <begin position="261"/>
        <end position="297"/>
    </location>
</feature>
<dbReference type="Proteomes" id="UP000696485">
    <property type="component" value="Unassembled WGS sequence"/>
</dbReference>
<organism evidence="3 4">
    <name type="scientific">Podila minutissima</name>
    <dbReference type="NCBI Taxonomy" id="64525"/>
    <lineage>
        <taxon>Eukaryota</taxon>
        <taxon>Fungi</taxon>
        <taxon>Fungi incertae sedis</taxon>
        <taxon>Mucoromycota</taxon>
        <taxon>Mortierellomycotina</taxon>
        <taxon>Mortierellomycetes</taxon>
        <taxon>Mortierellales</taxon>
        <taxon>Mortierellaceae</taxon>
        <taxon>Podila</taxon>
    </lineage>
</organism>
<feature type="region of interest" description="Disordered" evidence="2">
    <location>
        <begin position="116"/>
        <end position="366"/>
    </location>
</feature>
<feature type="compositionally biased region" description="Basic and acidic residues" evidence="2">
    <location>
        <begin position="344"/>
        <end position="354"/>
    </location>
</feature>
<dbReference type="AlphaFoldDB" id="A0A9P5SPI8"/>
<sequence>MAHRTRLETLFEGDDTPVVHYNSNYKPRSLPSRPTNAKQFPSLANHYHTVHGHYNYPITTILENPLPASTKYLDLPQQQLQQYHARGTTSPTTLGETTTPHQQKFSLAHFWNRHLFTAPPPPQQQILSASPTSSPPTPELYRLTSAPPGVAPNNASSKIPTHQQQPPRHPQRSASSSSSLSYTLSPSSSSSSSSSSPSSSSSNSSSSESRLGSASSTCVSDSSSTPSPTSTTSSTSSLSNLVLGTISKRSSRTGLSLPFTSSAKSPSLASAPVPLTTSTSTSTSTSTTGSSPSTASSGLKTVPLSRSQSHSAVMVKRNSQSSVSSSVCPQHQQHQQGVMHGGRRGREGQQHEAGESTETAPQDEQDLQQPHILSIKKRVASGQAQLDHYRSMISQLEQQSSVFVQQQQELKERRDHVARAVESLENIGASGFFGTGQTILGCEIGQTQIFTE</sequence>
<feature type="compositionally biased region" description="Low complexity" evidence="2">
    <location>
        <begin position="160"/>
        <end position="239"/>
    </location>
</feature>
<keyword evidence="1" id="KW-0175">Coiled coil</keyword>
<evidence type="ECO:0000313" key="4">
    <source>
        <dbReference type="Proteomes" id="UP000696485"/>
    </source>
</evidence>